<accession>A0AAV4Y574</accession>
<evidence type="ECO:0000313" key="2">
    <source>
        <dbReference type="Proteomes" id="UP001054945"/>
    </source>
</evidence>
<keyword evidence="2" id="KW-1185">Reference proteome</keyword>
<evidence type="ECO:0000313" key="1">
    <source>
        <dbReference type="EMBL" id="GIZ02488.1"/>
    </source>
</evidence>
<dbReference type="EMBL" id="BPLR01001464">
    <property type="protein sequence ID" value="GIZ02488.1"/>
    <property type="molecule type" value="Genomic_DNA"/>
</dbReference>
<gene>
    <name evidence="1" type="primary">ints10_2</name>
    <name evidence="1" type="ORF">CEXT_35241</name>
</gene>
<dbReference type="GO" id="GO:0016180">
    <property type="term" value="P:snRNA processing"/>
    <property type="evidence" value="ECO:0007669"/>
    <property type="project" value="InterPro"/>
</dbReference>
<dbReference type="InterPro" id="IPR026164">
    <property type="entry name" value="Int_cplx_su10"/>
</dbReference>
<sequence length="118" mass="13657">MLAVTQNASSLEERCELTLLFLKQMYYPKLFASAYNLISTLRCAEQAPEIPVTVNYFRKMLVCDVFLIILQLPQVDKKLEFNLLEEAIEFYACCIFKPPTAENFRSCEVSSAMQYICF</sequence>
<name>A0AAV4Y574_CAEEX</name>
<proteinExistence type="predicted"/>
<reference evidence="1 2" key="1">
    <citation type="submission" date="2021-06" db="EMBL/GenBank/DDBJ databases">
        <title>Caerostris extrusa draft genome.</title>
        <authorList>
            <person name="Kono N."/>
            <person name="Arakawa K."/>
        </authorList>
    </citation>
    <scope>NUCLEOTIDE SEQUENCE [LARGE SCALE GENOMIC DNA]</scope>
</reference>
<dbReference type="Proteomes" id="UP001054945">
    <property type="component" value="Unassembled WGS sequence"/>
</dbReference>
<dbReference type="AlphaFoldDB" id="A0AAV4Y574"/>
<protein>
    <submittedName>
        <fullName evidence="1">Integrator complex subunit 10</fullName>
    </submittedName>
</protein>
<comment type="caution">
    <text evidence="1">The sequence shown here is derived from an EMBL/GenBank/DDBJ whole genome shotgun (WGS) entry which is preliminary data.</text>
</comment>
<dbReference type="GO" id="GO:0032039">
    <property type="term" value="C:integrator complex"/>
    <property type="evidence" value="ECO:0007669"/>
    <property type="project" value="InterPro"/>
</dbReference>
<organism evidence="1 2">
    <name type="scientific">Caerostris extrusa</name>
    <name type="common">Bark spider</name>
    <name type="synonym">Caerostris bankana</name>
    <dbReference type="NCBI Taxonomy" id="172846"/>
    <lineage>
        <taxon>Eukaryota</taxon>
        <taxon>Metazoa</taxon>
        <taxon>Ecdysozoa</taxon>
        <taxon>Arthropoda</taxon>
        <taxon>Chelicerata</taxon>
        <taxon>Arachnida</taxon>
        <taxon>Araneae</taxon>
        <taxon>Araneomorphae</taxon>
        <taxon>Entelegynae</taxon>
        <taxon>Araneoidea</taxon>
        <taxon>Araneidae</taxon>
        <taxon>Caerostris</taxon>
    </lineage>
</organism>
<dbReference type="Pfam" id="PF21045">
    <property type="entry name" value="INT10"/>
    <property type="match status" value="1"/>
</dbReference>